<protein>
    <submittedName>
        <fullName evidence="2">MOSC domain-containing protein</fullName>
    </submittedName>
</protein>
<dbReference type="InterPro" id="IPR005302">
    <property type="entry name" value="MoCF_Sase_C"/>
</dbReference>
<gene>
    <name evidence="2" type="ORF">EHS89_00940</name>
</gene>
<comment type="caution">
    <text evidence="2">The sequence shown here is derived from an EMBL/GenBank/DDBJ whole genome shotgun (WGS) entry which is preliminary data.</text>
</comment>
<organism evidence="2 3">
    <name type="scientific">Amphritea balenae</name>
    <dbReference type="NCBI Taxonomy" id="452629"/>
    <lineage>
        <taxon>Bacteria</taxon>
        <taxon>Pseudomonadati</taxon>
        <taxon>Pseudomonadota</taxon>
        <taxon>Gammaproteobacteria</taxon>
        <taxon>Oceanospirillales</taxon>
        <taxon>Oceanospirillaceae</taxon>
        <taxon>Amphritea</taxon>
    </lineage>
</organism>
<accession>A0A3P1SVM7</accession>
<dbReference type="InterPro" id="IPR005303">
    <property type="entry name" value="MOCOS_middle"/>
</dbReference>
<name>A0A3P1SVM7_9GAMM</name>
<sequence length="275" mass="30887">MIPLISEIMIYPIKSTNGLSVKSSLVTPIGLDFDRKFVLCDKKGRFITARIKPELLNISTVLSAEGLCVSAPGQTNLQIKYKNFSATYRPVVVWGDTINSQHCSAEADQWFSNYLGRPCQLFFFGNESARPLKHYPSQQTAFADGYPLLLISQASLDDLNQRCKKPVDMTQLRPNLVVSDTQAYAEDSWKRIKIGEVEFEITKPCGRCILTTVNTETLQRDPDRQPLSVLKQYRKGSDGEAHFGQNLIAINTGIIGLNDKVEVLDTQEPEDYKSF</sequence>
<evidence type="ECO:0000313" key="3">
    <source>
        <dbReference type="Proteomes" id="UP000267535"/>
    </source>
</evidence>
<dbReference type="PROSITE" id="PS51340">
    <property type="entry name" value="MOSC"/>
    <property type="match status" value="1"/>
</dbReference>
<dbReference type="PANTHER" id="PTHR14237">
    <property type="entry name" value="MOLYBDOPTERIN COFACTOR SULFURASE MOSC"/>
    <property type="match status" value="1"/>
</dbReference>
<dbReference type="GO" id="GO:0030170">
    <property type="term" value="F:pyridoxal phosphate binding"/>
    <property type="evidence" value="ECO:0007669"/>
    <property type="project" value="InterPro"/>
</dbReference>
<dbReference type="GO" id="GO:0030151">
    <property type="term" value="F:molybdenum ion binding"/>
    <property type="evidence" value="ECO:0007669"/>
    <property type="project" value="InterPro"/>
</dbReference>
<dbReference type="RefSeq" id="WP_124924232.1">
    <property type="nucleotide sequence ID" value="NZ_BMOH01000001.1"/>
</dbReference>
<dbReference type="Proteomes" id="UP000267535">
    <property type="component" value="Unassembled WGS sequence"/>
</dbReference>
<dbReference type="PANTHER" id="PTHR14237:SF19">
    <property type="entry name" value="MITOCHONDRIAL AMIDOXIME REDUCING COMPONENT 1"/>
    <property type="match status" value="1"/>
</dbReference>
<dbReference type="Pfam" id="PF03476">
    <property type="entry name" value="MOSC_N"/>
    <property type="match status" value="1"/>
</dbReference>
<dbReference type="EMBL" id="RQXV01000001">
    <property type="protein sequence ID" value="RRD01160.1"/>
    <property type="molecule type" value="Genomic_DNA"/>
</dbReference>
<evidence type="ECO:0000259" key="1">
    <source>
        <dbReference type="PROSITE" id="PS51340"/>
    </source>
</evidence>
<dbReference type="SUPFAM" id="SSF141673">
    <property type="entry name" value="MOSC N-terminal domain-like"/>
    <property type="match status" value="1"/>
</dbReference>
<dbReference type="AlphaFoldDB" id="A0A3P1SVM7"/>
<proteinExistence type="predicted"/>
<evidence type="ECO:0000313" key="2">
    <source>
        <dbReference type="EMBL" id="RRD01160.1"/>
    </source>
</evidence>
<feature type="domain" description="MOSC" evidence="1">
    <location>
        <begin position="119"/>
        <end position="264"/>
    </location>
</feature>
<dbReference type="GO" id="GO:0003824">
    <property type="term" value="F:catalytic activity"/>
    <property type="evidence" value="ECO:0007669"/>
    <property type="project" value="InterPro"/>
</dbReference>
<keyword evidence="3" id="KW-1185">Reference proteome</keyword>
<reference evidence="2 3" key="1">
    <citation type="submission" date="2018-11" db="EMBL/GenBank/DDBJ databases">
        <title>The draft genome sequence of Amphritea balenae JAMM 1525T.</title>
        <authorList>
            <person name="Fang Z."/>
            <person name="Zhang Y."/>
            <person name="Han X."/>
        </authorList>
    </citation>
    <scope>NUCLEOTIDE SEQUENCE [LARGE SCALE GENOMIC DNA]</scope>
    <source>
        <strain evidence="2 3">JAMM 1525</strain>
    </source>
</reference>
<dbReference type="InterPro" id="IPR011037">
    <property type="entry name" value="Pyrv_Knase-like_insert_dom_sf"/>
</dbReference>
<dbReference type="SUPFAM" id="SSF50800">
    <property type="entry name" value="PK beta-barrel domain-like"/>
    <property type="match status" value="1"/>
</dbReference>
<dbReference type="OrthoDB" id="581532at2"/>
<dbReference type="Pfam" id="PF03473">
    <property type="entry name" value="MOSC"/>
    <property type="match status" value="1"/>
</dbReference>